<sequence>MQGINLVTSRNPMGVHTLFPTQRLRNPPIPLPLSSPLRKLRRILYPHRRSLRTALLNTPTLSFYAPYVKLYSCPSIASSTEPSDVIVGLLTPLFALIIDAVTHPEAILIPVNSSLNTTGWTTYSGQNTWEPYTYFLESGSGAQCPTLTFSDGYCGFTAVGLGAEVIPSVCIIDTDTDADVPASVDTKPKFSVTTLRMRIGFAAQDITIQIPYLDWLVKNKRNRELKAALLENEE</sequence>
<dbReference type="EMBL" id="MCFA01000026">
    <property type="protein sequence ID" value="ORY15288.1"/>
    <property type="molecule type" value="Genomic_DNA"/>
</dbReference>
<evidence type="ECO:0000313" key="2">
    <source>
        <dbReference type="Proteomes" id="UP000193144"/>
    </source>
</evidence>
<gene>
    <name evidence="1" type="ORF">BCR34DRAFT_585185</name>
</gene>
<evidence type="ECO:0000313" key="1">
    <source>
        <dbReference type="EMBL" id="ORY15288.1"/>
    </source>
</evidence>
<protein>
    <submittedName>
        <fullName evidence="1">Uncharacterized protein</fullName>
    </submittedName>
</protein>
<keyword evidence="2" id="KW-1185">Reference proteome</keyword>
<comment type="caution">
    <text evidence="1">The sequence shown here is derived from an EMBL/GenBank/DDBJ whole genome shotgun (WGS) entry which is preliminary data.</text>
</comment>
<organism evidence="1 2">
    <name type="scientific">Clohesyomyces aquaticus</name>
    <dbReference type="NCBI Taxonomy" id="1231657"/>
    <lineage>
        <taxon>Eukaryota</taxon>
        <taxon>Fungi</taxon>
        <taxon>Dikarya</taxon>
        <taxon>Ascomycota</taxon>
        <taxon>Pezizomycotina</taxon>
        <taxon>Dothideomycetes</taxon>
        <taxon>Pleosporomycetidae</taxon>
        <taxon>Pleosporales</taxon>
        <taxon>Lindgomycetaceae</taxon>
        <taxon>Clohesyomyces</taxon>
    </lineage>
</organism>
<dbReference type="Proteomes" id="UP000193144">
    <property type="component" value="Unassembled WGS sequence"/>
</dbReference>
<dbReference type="AlphaFoldDB" id="A0A1Y1ZYJ5"/>
<proteinExistence type="predicted"/>
<reference evidence="1 2" key="1">
    <citation type="submission" date="2016-07" db="EMBL/GenBank/DDBJ databases">
        <title>Pervasive Adenine N6-methylation of Active Genes in Fungi.</title>
        <authorList>
            <consortium name="DOE Joint Genome Institute"/>
            <person name="Mondo S.J."/>
            <person name="Dannebaum R.O."/>
            <person name="Kuo R.C."/>
            <person name="Labutti K."/>
            <person name="Haridas S."/>
            <person name="Kuo A."/>
            <person name="Salamov A."/>
            <person name="Ahrendt S.R."/>
            <person name="Lipzen A."/>
            <person name="Sullivan W."/>
            <person name="Andreopoulos W.B."/>
            <person name="Clum A."/>
            <person name="Lindquist E."/>
            <person name="Daum C."/>
            <person name="Ramamoorthy G.K."/>
            <person name="Gryganskyi A."/>
            <person name="Culley D."/>
            <person name="Magnuson J.K."/>
            <person name="James T.Y."/>
            <person name="O'Malley M.A."/>
            <person name="Stajich J.E."/>
            <person name="Spatafora J.W."/>
            <person name="Visel A."/>
            <person name="Grigoriev I.V."/>
        </authorList>
    </citation>
    <scope>NUCLEOTIDE SEQUENCE [LARGE SCALE GENOMIC DNA]</scope>
    <source>
        <strain evidence="1 2">CBS 115471</strain>
    </source>
</reference>
<name>A0A1Y1ZYJ5_9PLEO</name>
<accession>A0A1Y1ZYJ5</accession>
<dbReference type="STRING" id="1231657.A0A1Y1ZYJ5"/>